<sequence length="240" mass="26689">MHCLALLLSFLHRAIQTLIFAYLVAVSLAASQGLFPRLENVGAFKKVSTVPSNATCGFPGPSTFCHSVADAKSEQLCTPKLCIQDCPYRSASPPYTALLEGLRSCLPADNTELHPHSRSNSTSFRFRSHKNCSPLQAPRLAAEFTLAVWLKAEQEGVMCVMEKTVDGQIVFKVTISEKETMFYYRTVNGLQPPIKVMTPGRILMKKWIHLSVQLFELKGLLWLAVRIFLQQSDPVVMDAS</sequence>
<dbReference type="InParanoid" id="G3GRF3"/>
<name>G3GRF3_CRIGR</name>
<proteinExistence type="predicted"/>
<dbReference type="Proteomes" id="UP000001075">
    <property type="component" value="Unassembled WGS sequence"/>
</dbReference>
<dbReference type="EMBL" id="JH000002">
    <property type="protein sequence ID" value="EGV92553.1"/>
    <property type="molecule type" value="Genomic_DNA"/>
</dbReference>
<dbReference type="AlphaFoldDB" id="G3GRF3"/>
<dbReference type="STRING" id="10029.G3GRF3"/>
<organism evidence="1 2">
    <name type="scientific">Cricetulus griseus</name>
    <name type="common">Chinese hamster</name>
    <name type="synonym">Cricetulus barabensis griseus</name>
    <dbReference type="NCBI Taxonomy" id="10029"/>
    <lineage>
        <taxon>Eukaryota</taxon>
        <taxon>Metazoa</taxon>
        <taxon>Chordata</taxon>
        <taxon>Craniata</taxon>
        <taxon>Vertebrata</taxon>
        <taxon>Euteleostomi</taxon>
        <taxon>Mammalia</taxon>
        <taxon>Eutheria</taxon>
        <taxon>Euarchontoglires</taxon>
        <taxon>Glires</taxon>
        <taxon>Rodentia</taxon>
        <taxon>Myomorpha</taxon>
        <taxon>Muroidea</taxon>
        <taxon>Cricetidae</taxon>
        <taxon>Cricetinae</taxon>
        <taxon>Cricetulus</taxon>
    </lineage>
</organism>
<gene>
    <name evidence="1" type="ORF">I79_000098</name>
</gene>
<evidence type="ECO:0000313" key="1">
    <source>
        <dbReference type="EMBL" id="EGV92553.1"/>
    </source>
</evidence>
<dbReference type="PaxDb" id="10029-XP_007627764.1"/>
<evidence type="ECO:0000313" key="2">
    <source>
        <dbReference type="Proteomes" id="UP000001075"/>
    </source>
</evidence>
<accession>G3GRF3</accession>
<protein>
    <submittedName>
        <fullName evidence="1">Usherin</fullName>
    </submittedName>
</protein>
<reference evidence="2" key="1">
    <citation type="journal article" date="2011" name="Nat. Biotechnol.">
        <title>The genomic sequence of the Chinese hamster ovary (CHO)-K1 cell line.</title>
        <authorList>
            <person name="Xu X."/>
            <person name="Nagarajan H."/>
            <person name="Lewis N.E."/>
            <person name="Pan S."/>
            <person name="Cai Z."/>
            <person name="Liu X."/>
            <person name="Chen W."/>
            <person name="Xie M."/>
            <person name="Wang W."/>
            <person name="Hammond S."/>
            <person name="Andersen M.R."/>
            <person name="Neff N."/>
            <person name="Passarelli B."/>
            <person name="Koh W."/>
            <person name="Fan H.C."/>
            <person name="Wang J."/>
            <person name="Gui Y."/>
            <person name="Lee K.H."/>
            <person name="Betenbaugh M.J."/>
            <person name="Quake S.R."/>
            <person name="Famili I."/>
            <person name="Palsson B.O."/>
            <person name="Wang J."/>
        </authorList>
    </citation>
    <scope>NUCLEOTIDE SEQUENCE [LARGE SCALE GENOMIC DNA]</scope>
    <source>
        <strain evidence="2">CHO K1 cell line</strain>
    </source>
</reference>